<evidence type="ECO:0000256" key="1">
    <source>
        <dbReference type="SAM" id="Phobius"/>
    </source>
</evidence>
<feature type="transmembrane region" description="Helical" evidence="1">
    <location>
        <begin position="7"/>
        <end position="28"/>
    </location>
</feature>
<dbReference type="RefSeq" id="WP_110258367.1">
    <property type="nucleotide sequence ID" value="NZ_QJKB01000023.1"/>
</dbReference>
<keyword evidence="1" id="KW-0472">Membrane</keyword>
<dbReference type="AlphaFoldDB" id="A0A318ILC6"/>
<protein>
    <submittedName>
        <fullName evidence="2">Uncharacterized protein DUF805</fullName>
    </submittedName>
</protein>
<dbReference type="OrthoDB" id="9812349at2"/>
<proteinExistence type="predicted"/>
<evidence type="ECO:0000313" key="2">
    <source>
        <dbReference type="EMBL" id="PXX34972.1"/>
    </source>
</evidence>
<evidence type="ECO:0000313" key="3">
    <source>
        <dbReference type="Proteomes" id="UP000247792"/>
    </source>
</evidence>
<sequence length="150" mass="16250">MKRRIGAGTYLLSMSVAIIIWSVAVTLICEKLVVPGYISPPMFKLSVSILGLVFAAFFYPMSAARLRDLNVPAWSVKVLSFPLIAVIILPLLCFLSGPRWGNDYGPQSTPSGFFKITAAFVAFGIASCALYSALTTLHGTLYILLSQGIR</sequence>
<feature type="transmembrane region" description="Helical" evidence="1">
    <location>
        <begin position="48"/>
        <end position="66"/>
    </location>
</feature>
<dbReference type="InterPro" id="IPR008523">
    <property type="entry name" value="DUF805"/>
</dbReference>
<organism evidence="2 3">
    <name type="scientific">Undibacterium pigrum</name>
    <dbReference type="NCBI Taxonomy" id="401470"/>
    <lineage>
        <taxon>Bacteria</taxon>
        <taxon>Pseudomonadati</taxon>
        <taxon>Pseudomonadota</taxon>
        <taxon>Betaproteobacteria</taxon>
        <taxon>Burkholderiales</taxon>
        <taxon>Oxalobacteraceae</taxon>
        <taxon>Undibacterium</taxon>
    </lineage>
</organism>
<dbReference type="Proteomes" id="UP000247792">
    <property type="component" value="Unassembled WGS sequence"/>
</dbReference>
<dbReference type="GO" id="GO:0016020">
    <property type="term" value="C:membrane"/>
    <property type="evidence" value="ECO:0007669"/>
    <property type="project" value="InterPro"/>
</dbReference>
<keyword evidence="1" id="KW-1133">Transmembrane helix</keyword>
<dbReference type="Pfam" id="PF05656">
    <property type="entry name" value="DUF805"/>
    <property type="match status" value="1"/>
</dbReference>
<gene>
    <name evidence="2" type="ORF">DFR42_12321</name>
</gene>
<name>A0A318ILC6_9BURK</name>
<comment type="caution">
    <text evidence="2">The sequence shown here is derived from an EMBL/GenBank/DDBJ whole genome shotgun (WGS) entry which is preliminary data.</text>
</comment>
<dbReference type="EMBL" id="QJKB01000023">
    <property type="protein sequence ID" value="PXX34972.1"/>
    <property type="molecule type" value="Genomic_DNA"/>
</dbReference>
<keyword evidence="3" id="KW-1185">Reference proteome</keyword>
<feature type="transmembrane region" description="Helical" evidence="1">
    <location>
        <begin position="117"/>
        <end position="145"/>
    </location>
</feature>
<keyword evidence="1" id="KW-0812">Transmembrane</keyword>
<accession>A0A318ILC6</accession>
<feature type="transmembrane region" description="Helical" evidence="1">
    <location>
        <begin position="78"/>
        <end position="97"/>
    </location>
</feature>
<reference evidence="2 3" key="1">
    <citation type="submission" date="2018-05" db="EMBL/GenBank/DDBJ databases">
        <title>Genomic Encyclopedia of Type Strains, Phase IV (KMG-IV): sequencing the most valuable type-strain genomes for metagenomic binning, comparative biology and taxonomic classification.</title>
        <authorList>
            <person name="Goeker M."/>
        </authorList>
    </citation>
    <scope>NUCLEOTIDE SEQUENCE [LARGE SCALE GENOMIC DNA]</scope>
    <source>
        <strain evidence="2 3">DSM 19792</strain>
    </source>
</reference>